<protein>
    <submittedName>
        <fullName evidence="2">PilT protein domain protein</fullName>
    </submittedName>
</protein>
<dbReference type="STRING" id="479434.Sthe_2349"/>
<dbReference type="NCBIfam" id="TIGR00305">
    <property type="entry name" value="putative toxin-antitoxin system toxin component, PIN family"/>
    <property type="match status" value="1"/>
</dbReference>
<evidence type="ECO:0000259" key="1">
    <source>
        <dbReference type="SMART" id="SM00670"/>
    </source>
</evidence>
<dbReference type="InterPro" id="IPR002716">
    <property type="entry name" value="PIN_dom"/>
</dbReference>
<feature type="domain" description="PIN" evidence="1">
    <location>
        <begin position="1"/>
        <end position="116"/>
    </location>
</feature>
<accession>D1C7C4</accession>
<dbReference type="eggNOG" id="COG1569">
    <property type="taxonomic scope" value="Bacteria"/>
</dbReference>
<dbReference type="OrthoDB" id="32918at2"/>
<dbReference type="InterPro" id="IPR029060">
    <property type="entry name" value="PIN-like_dom_sf"/>
</dbReference>
<evidence type="ECO:0000313" key="2">
    <source>
        <dbReference type="EMBL" id="ACZ39770.1"/>
    </source>
</evidence>
<dbReference type="KEGG" id="sti:Sthe_2349"/>
<dbReference type="Pfam" id="PF13470">
    <property type="entry name" value="PIN_3"/>
    <property type="match status" value="1"/>
</dbReference>
<dbReference type="HOGENOM" id="CLU_116617_3_0_0"/>
<name>D1C7C4_SPHTD</name>
<organism evidence="2 3">
    <name type="scientific">Sphaerobacter thermophilus (strain ATCC 49802 / DSM 20745 / KCCM 41009 / NCIMB 13125 / S 6022)</name>
    <dbReference type="NCBI Taxonomy" id="479434"/>
    <lineage>
        <taxon>Bacteria</taxon>
        <taxon>Pseudomonadati</taxon>
        <taxon>Thermomicrobiota</taxon>
        <taxon>Thermomicrobia</taxon>
        <taxon>Sphaerobacterales</taxon>
        <taxon>Sphaerobacterineae</taxon>
        <taxon>Sphaerobacteraceae</taxon>
        <taxon>Sphaerobacter</taxon>
    </lineage>
</organism>
<reference evidence="3" key="1">
    <citation type="submission" date="2009-11" db="EMBL/GenBank/DDBJ databases">
        <title>The complete chromosome 1 of Sphaerobacter thermophilus DSM 20745.</title>
        <authorList>
            <person name="Lucas S."/>
            <person name="Copeland A."/>
            <person name="Lapidus A."/>
            <person name="Glavina del Rio T."/>
            <person name="Dalin E."/>
            <person name="Tice H."/>
            <person name="Bruce D."/>
            <person name="Goodwin L."/>
            <person name="Pitluck S."/>
            <person name="Kyrpides N."/>
            <person name="Mavromatis K."/>
            <person name="Ivanova N."/>
            <person name="Mikhailova N."/>
            <person name="LaButti K.M."/>
            <person name="Clum A."/>
            <person name="Sun H.I."/>
            <person name="Brettin T."/>
            <person name="Detter J.C."/>
            <person name="Han C."/>
            <person name="Larimer F."/>
            <person name="Land M."/>
            <person name="Hauser L."/>
            <person name="Markowitz V."/>
            <person name="Cheng J.F."/>
            <person name="Hugenholtz P."/>
            <person name="Woyke T."/>
            <person name="Wu D."/>
            <person name="Steenblock K."/>
            <person name="Schneider S."/>
            <person name="Pukall R."/>
            <person name="Goeker M."/>
            <person name="Klenk H.P."/>
            <person name="Eisen J.A."/>
        </authorList>
    </citation>
    <scope>NUCLEOTIDE SEQUENCE [LARGE SCALE GENOMIC DNA]</scope>
    <source>
        <strain evidence="3">ATCC 49802 / DSM 20745 / S 6022</strain>
    </source>
</reference>
<gene>
    <name evidence="2" type="ordered locus">Sthe_2349</name>
</gene>
<dbReference type="InterPro" id="IPR002850">
    <property type="entry name" value="PIN_toxin-like"/>
</dbReference>
<dbReference type="SMART" id="SM00670">
    <property type="entry name" value="PINc"/>
    <property type="match status" value="1"/>
</dbReference>
<dbReference type="InParanoid" id="D1C7C4"/>
<keyword evidence="3" id="KW-1185">Reference proteome</keyword>
<dbReference type="AlphaFoldDB" id="D1C7C4"/>
<evidence type="ECO:0000313" key="3">
    <source>
        <dbReference type="Proteomes" id="UP000002027"/>
    </source>
</evidence>
<dbReference type="PANTHER" id="PTHR34610:SF4">
    <property type="entry name" value="SLL8027 PROTEIN"/>
    <property type="match status" value="1"/>
</dbReference>
<proteinExistence type="predicted"/>
<sequence>MRVVFDTVVFVRGLINPHGRWGELLFEHADRYVLILSPAIAEEILSVLRRPELTRKFRSLSNIGVADVLTLLAQADVVQPAETPAICRDPNDDKFLAAAVAGNADYLVSEDADLLVLGENQGIPIVTASAFLRILQENNER</sequence>
<dbReference type="SUPFAM" id="SSF88723">
    <property type="entry name" value="PIN domain-like"/>
    <property type="match status" value="1"/>
</dbReference>
<dbReference type="PANTHER" id="PTHR34610">
    <property type="entry name" value="SSL7007 PROTEIN"/>
    <property type="match status" value="1"/>
</dbReference>
<dbReference type="EMBL" id="CP001823">
    <property type="protein sequence ID" value="ACZ39770.1"/>
    <property type="molecule type" value="Genomic_DNA"/>
</dbReference>
<dbReference type="RefSeq" id="WP_012872811.1">
    <property type="nucleotide sequence ID" value="NC_013523.1"/>
</dbReference>
<dbReference type="Proteomes" id="UP000002027">
    <property type="component" value="Chromosome 1"/>
</dbReference>
<reference evidence="2 3" key="2">
    <citation type="journal article" date="2010" name="Stand. Genomic Sci.">
        <title>Complete genome sequence of Desulfohalobium retbaense type strain (HR(100)).</title>
        <authorList>
            <person name="Spring S."/>
            <person name="Nolan M."/>
            <person name="Lapidus A."/>
            <person name="Glavina Del Rio T."/>
            <person name="Copeland A."/>
            <person name="Tice H."/>
            <person name="Cheng J.F."/>
            <person name="Lucas S."/>
            <person name="Land M."/>
            <person name="Chen F."/>
            <person name="Bruce D."/>
            <person name="Goodwin L."/>
            <person name="Pitluck S."/>
            <person name="Ivanova N."/>
            <person name="Mavromatis K."/>
            <person name="Mikhailova N."/>
            <person name="Pati A."/>
            <person name="Chen A."/>
            <person name="Palaniappan K."/>
            <person name="Hauser L."/>
            <person name="Chang Y.J."/>
            <person name="Jeffries C.D."/>
            <person name="Munk C."/>
            <person name="Kiss H."/>
            <person name="Chain P."/>
            <person name="Han C."/>
            <person name="Brettin T."/>
            <person name="Detter J.C."/>
            <person name="Schuler E."/>
            <person name="Goker M."/>
            <person name="Rohde M."/>
            <person name="Bristow J."/>
            <person name="Eisen J.A."/>
            <person name="Markowitz V."/>
            <person name="Hugenholtz P."/>
            <person name="Kyrpides N.C."/>
            <person name="Klenk H.P."/>
        </authorList>
    </citation>
    <scope>NUCLEOTIDE SEQUENCE [LARGE SCALE GENOMIC DNA]</scope>
    <source>
        <strain evidence="3">ATCC 49802 / DSM 20745 / S 6022</strain>
    </source>
</reference>